<comment type="caution">
    <text evidence="3">The sequence shown here is derived from an EMBL/GenBank/DDBJ whole genome shotgun (WGS) entry which is preliminary data.</text>
</comment>
<name>A0AAJ0UCH1_HALSE</name>
<evidence type="ECO:0000259" key="2">
    <source>
        <dbReference type="Pfam" id="PF07589"/>
    </source>
</evidence>
<reference evidence="3" key="2">
    <citation type="journal article" date="2020" name="Microorganisms">
        <title>Osmotic Adaptation and Compatible Solute Biosynthesis of Phototrophic Bacteria as Revealed from Genome Analyses.</title>
        <authorList>
            <person name="Imhoff J.F."/>
            <person name="Rahn T."/>
            <person name="Kunzel S."/>
            <person name="Keller A."/>
            <person name="Neulinger S.C."/>
        </authorList>
    </citation>
    <scope>NUCLEOTIDE SEQUENCE</scope>
    <source>
        <strain evidence="3">DSM 4395</strain>
    </source>
</reference>
<dbReference type="InterPro" id="IPR024038">
    <property type="entry name" value="MYXO-CTERM"/>
</dbReference>
<dbReference type="NCBIfam" id="TIGR03901">
    <property type="entry name" value="MYXO-CTERM"/>
    <property type="match status" value="1"/>
</dbReference>
<accession>A0AAJ0UCH1</accession>
<dbReference type="EMBL" id="NHSF01000005">
    <property type="protein sequence ID" value="MBK5929059.1"/>
    <property type="molecule type" value="Genomic_DNA"/>
</dbReference>
<feature type="domain" description="Ice-binding protein C-terminal" evidence="2">
    <location>
        <begin position="203"/>
        <end position="226"/>
    </location>
</feature>
<keyword evidence="1" id="KW-0732">Signal</keyword>
<organism evidence="3 4">
    <name type="scientific">Halochromatium salexigens</name>
    <name type="common">Chromatium salexigens</name>
    <dbReference type="NCBI Taxonomy" id="49447"/>
    <lineage>
        <taxon>Bacteria</taxon>
        <taxon>Pseudomonadati</taxon>
        <taxon>Pseudomonadota</taxon>
        <taxon>Gammaproteobacteria</taxon>
        <taxon>Chromatiales</taxon>
        <taxon>Chromatiaceae</taxon>
        <taxon>Halochromatium</taxon>
    </lineage>
</organism>
<dbReference type="RefSeq" id="WP_201243250.1">
    <property type="nucleotide sequence ID" value="NZ_NHSF01000005.1"/>
</dbReference>
<feature type="chain" id="PRO_5042483072" description="Ice-binding protein C-terminal domain-containing protein" evidence="1">
    <location>
        <begin position="24"/>
        <end position="231"/>
    </location>
</feature>
<keyword evidence="4" id="KW-1185">Reference proteome</keyword>
<sequence length="231" mass="24220">MFRFAILVPLTIVAALTATPVFAAPLQFDWSGVDSNDDPFAVTLTVTDAQNGDTGYDLIEFGNPGYVEVVTEELGQTQIISNVTSTTLGGAFAYPSSTPSDPFGYLFAFSSGGQTYLSMGVGAEDSDIGLTFDGNTLADMQFDVILPLAWVDPTTVSSLSDLFPVGTYAVTNEDGRFSWQEGGEDVSPTSLTISAAPDTPANAVPEPATAALLGLGALGLLARRRRDRVTA</sequence>
<gene>
    <name evidence="3" type="ORF">CCR82_00510</name>
</gene>
<dbReference type="InterPro" id="IPR013424">
    <property type="entry name" value="Ice-binding_C"/>
</dbReference>
<dbReference type="Pfam" id="PF07589">
    <property type="entry name" value="PEP-CTERM"/>
    <property type="match status" value="1"/>
</dbReference>
<dbReference type="AlphaFoldDB" id="A0AAJ0UCH1"/>
<evidence type="ECO:0000256" key="1">
    <source>
        <dbReference type="SAM" id="SignalP"/>
    </source>
</evidence>
<dbReference type="NCBIfam" id="TIGR02595">
    <property type="entry name" value="PEP_CTERM"/>
    <property type="match status" value="1"/>
</dbReference>
<reference evidence="3" key="1">
    <citation type="submission" date="2017-05" db="EMBL/GenBank/DDBJ databases">
        <authorList>
            <person name="Imhoff J.F."/>
            <person name="Rahn T."/>
            <person name="Kuenzel S."/>
            <person name="Neulinger S.C."/>
        </authorList>
    </citation>
    <scope>NUCLEOTIDE SEQUENCE</scope>
    <source>
        <strain evidence="3">DSM 4395</strain>
    </source>
</reference>
<feature type="signal peptide" evidence="1">
    <location>
        <begin position="1"/>
        <end position="23"/>
    </location>
</feature>
<evidence type="ECO:0000313" key="3">
    <source>
        <dbReference type="EMBL" id="MBK5929059.1"/>
    </source>
</evidence>
<proteinExistence type="predicted"/>
<protein>
    <recommendedName>
        <fullName evidence="2">Ice-binding protein C-terminal domain-containing protein</fullName>
    </recommendedName>
</protein>
<evidence type="ECO:0000313" key="4">
    <source>
        <dbReference type="Proteomes" id="UP001296967"/>
    </source>
</evidence>
<dbReference type="Proteomes" id="UP001296967">
    <property type="component" value="Unassembled WGS sequence"/>
</dbReference>